<dbReference type="AlphaFoldDB" id="A0A9E8ZFN0"/>
<evidence type="ECO:0000256" key="1">
    <source>
        <dbReference type="SAM" id="Phobius"/>
    </source>
</evidence>
<dbReference type="Proteomes" id="UP001163152">
    <property type="component" value="Chromosome"/>
</dbReference>
<evidence type="ECO:0000313" key="2">
    <source>
        <dbReference type="EMBL" id="WAL62514.1"/>
    </source>
</evidence>
<protein>
    <submittedName>
        <fullName evidence="2">Uncharacterized protein</fullName>
    </submittedName>
</protein>
<dbReference type="EMBL" id="CP113797">
    <property type="protein sequence ID" value="WAL62514.1"/>
    <property type="molecule type" value="Genomic_DNA"/>
</dbReference>
<feature type="transmembrane region" description="Helical" evidence="1">
    <location>
        <begin position="180"/>
        <end position="203"/>
    </location>
</feature>
<gene>
    <name evidence="2" type="ORF">OXH18_11125</name>
</gene>
<feature type="transmembrane region" description="Helical" evidence="1">
    <location>
        <begin position="106"/>
        <end position="133"/>
    </location>
</feature>
<dbReference type="RefSeq" id="WP_268612854.1">
    <property type="nucleotide sequence ID" value="NZ_CP113797.1"/>
</dbReference>
<dbReference type="KEGG" id="tsin:OXH18_11125"/>
<accession>A0A9E8ZFN0</accession>
<keyword evidence="1" id="KW-0812">Transmembrane</keyword>
<proteinExistence type="predicted"/>
<keyword evidence="3" id="KW-1185">Reference proteome</keyword>
<organism evidence="2 3">
    <name type="scientific">Thermocoleostomius sinensis A174</name>
    <dbReference type="NCBI Taxonomy" id="2016057"/>
    <lineage>
        <taxon>Bacteria</taxon>
        <taxon>Bacillati</taxon>
        <taxon>Cyanobacteriota</taxon>
        <taxon>Cyanophyceae</taxon>
        <taxon>Oculatellales</taxon>
        <taxon>Oculatellaceae</taxon>
        <taxon>Thermocoleostomius</taxon>
    </lineage>
</organism>
<feature type="transmembrane region" description="Helical" evidence="1">
    <location>
        <begin position="68"/>
        <end position="94"/>
    </location>
</feature>
<sequence>MFWRQWMIVGLVAGAIAGILLLVIWMALPLFRLTVPNWTSWFYNNPQDDGVVTSGSVQFFIFMTPVQFAVFMFSFIMPGGLYGLCQSFVCWLTLQEQTPRLRRSLQAHFVATLVGTIVLGVLLFGLIVIGLAGFLRNLGLLDWQILVLCVLIAGGVGGIAQAIVQRFLLNTTTQGGYWQWIVPLGLLGHVSGGIVGLIAVLLIP</sequence>
<keyword evidence="1" id="KW-1133">Transmembrane helix</keyword>
<evidence type="ECO:0000313" key="3">
    <source>
        <dbReference type="Proteomes" id="UP001163152"/>
    </source>
</evidence>
<keyword evidence="1" id="KW-0472">Membrane</keyword>
<feature type="transmembrane region" description="Helical" evidence="1">
    <location>
        <begin position="7"/>
        <end position="28"/>
    </location>
</feature>
<feature type="transmembrane region" description="Helical" evidence="1">
    <location>
        <begin position="145"/>
        <end position="168"/>
    </location>
</feature>
<name>A0A9E8ZFN0_9CYAN</name>
<reference evidence="2" key="1">
    <citation type="submission" date="2022-12" db="EMBL/GenBank/DDBJ databases">
        <title>Polyphasic identification of a Novel Hot-Spring Cyanobacterium Ocullathermofonsia sinensis gen nov. sp. nov. and Genomic Insights on its Adaptations to the Thermal Habitat.</title>
        <authorList>
            <person name="Daroch M."/>
            <person name="Tang J."/>
            <person name="Jiang Y."/>
        </authorList>
    </citation>
    <scope>NUCLEOTIDE SEQUENCE</scope>
    <source>
        <strain evidence="2">PKUAC-SCTA174</strain>
    </source>
</reference>